<evidence type="ECO:0000256" key="2">
    <source>
        <dbReference type="ARBA" id="ARBA00023002"/>
    </source>
</evidence>
<protein>
    <submittedName>
        <fullName evidence="3">Short-chain dehydrogenase</fullName>
    </submittedName>
</protein>
<sequence length="266" mass="28173">MPSDLAAATVVVTGVAGRLGQVWAGAFLRAGAHVFGLDRVEPEDAALRAAAAQGGGRFVYHHGDVTHLPGLREALAACLVECGPPHVLVNNAGIDQPPSASAAGYLFEDLPEELSAAVLDVNAAGVLRMCQVFGAEMVRHRRGAIVNVGSLYATVAPDVRFYDHIEMDPPFLKPPAYGMSKAGVAALTRYLATLWGPYGVRVNVLSPGGVLGDQDPLFLRKFVDRVPLGRLARAEDLIGPMLFLASDQSRYVTGTELLVDGGFVCW</sequence>
<name>A0A8J3BRC2_9ACTN</name>
<dbReference type="EMBL" id="BMQC01000003">
    <property type="protein sequence ID" value="GGK22206.1"/>
    <property type="molecule type" value="Genomic_DNA"/>
</dbReference>
<dbReference type="Pfam" id="PF13561">
    <property type="entry name" value="adh_short_C2"/>
    <property type="match status" value="1"/>
</dbReference>
<dbReference type="GO" id="GO:0016616">
    <property type="term" value="F:oxidoreductase activity, acting on the CH-OH group of donors, NAD or NADP as acceptor"/>
    <property type="evidence" value="ECO:0007669"/>
    <property type="project" value="TreeGrafter"/>
</dbReference>
<dbReference type="PANTHER" id="PTHR42760:SF133">
    <property type="entry name" value="3-OXOACYL-[ACYL-CARRIER-PROTEIN] REDUCTASE"/>
    <property type="match status" value="1"/>
</dbReference>
<dbReference type="InterPro" id="IPR036291">
    <property type="entry name" value="NAD(P)-bd_dom_sf"/>
</dbReference>
<dbReference type="SUPFAM" id="SSF51735">
    <property type="entry name" value="NAD(P)-binding Rossmann-fold domains"/>
    <property type="match status" value="1"/>
</dbReference>
<reference evidence="3" key="1">
    <citation type="journal article" date="2014" name="Int. J. Syst. Evol. Microbiol.">
        <title>Complete genome sequence of Corynebacterium casei LMG S-19264T (=DSM 44701T), isolated from a smear-ripened cheese.</title>
        <authorList>
            <consortium name="US DOE Joint Genome Institute (JGI-PGF)"/>
            <person name="Walter F."/>
            <person name="Albersmeier A."/>
            <person name="Kalinowski J."/>
            <person name="Ruckert C."/>
        </authorList>
    </citation>
    <scope>NUCLEOTIDE SEQUENCE</scope>
    <source>
        <strain evidence="3">JCM 3091</strain>
    </source>
</reference>
<dbReference type="PANTHER" id="PTHR42760">
    <property type="entry name" value="SHORT-CHAIN DEHYDROGENASES/REDUCTASES FAMILY MEMBER"/>
    <property type="match status" value="1"/>
</dbReference>
<keyword evidence="4" id="KW-1185">Reference proteome</keyword>
<dbReference type="AlphaFoldDB" id="A0A8J3BRC2"/>
<evidence type="ECO:0000313" key="3">
    <source>
        <dbReference type="EMBL" id="GGK22206.1"/>
    </source>
</evidence>
<dbReference type="Gene3D" id="3.40.50.720">
    <property type="entry name" value="NAD(P)-binding Rossmann-like Domain"/>
    <property type="match status" value="1"/>
</dbReference>
<dbReference type="RefSeq" id="WP_189113301.1">
    <property type="nucleotide sequence ID" value="NZ_BMQC01000003.1"/>
</dbReference>
<dbReference type="Proteomes" id="UP000662200">
    <property type="component" value="Unassembled WGS sequence"/>
</dbReference>
<proteinExistence type="inferred from homology"/>
<comment type="similarity">
    <text evidence="1">Belongs to the short-chain dehydrogenases/reductases (SDR) family.</text>
</comment>
<comment type="caution">
    <text evidence="3">The sequence shown here is derived from an EMBL/GenBank/DDBJ whole genome shotgun (WGS) entry which is preliminary data.</text>
</comment>
<evidence type="ECO:0000313" key="4">
    <source>
        <dbReference type="Proteomes" id="UP000662200"/>
    </source>
</evidence>
<keyword evidence="2" id="KW-0560">Oxidoreductase</keyword>
<dbReference type="PRINTS" id="PR00080">
    <property type="entry name" value="SDRFAMILY"/>
</dbReference>
<accession>A0A8J3BRC2</accession>
<organism evidence="3 4">
    <name type="scientific">Pilimelia terevasa</name>
    <dbReference type="NCBI Taxonomy" id="53372"/>
    <lineage>
        <taxon>Bacteria</taxon>
        <taxon>Bacillati</taxon>
        <taxon>Actinomycetota</taxon>
        <taxon>Actinomycetes</taxon>
        <taxon>Micromonosporales</taxon>
        <taxon>Micromonosporaceae</taxon>
        <taxon>Pilimelia</taxon>
    </lineage>
</organism>
<dbReference type="PRINTS" id="PR00081">
    <property type="entry name" value="GDHRDH"/>
</dbReference>
<gene>
    <name evidence="3" type="ORF">GCM10010124_13370</name>
</gene>
<evidence type="ECO:0000256" key="1">
    <source>
        <dbReference type="ARBA" id="ARBA00006484"/>
    </source>
</evidence>
<reference evidence="3" key="2">
    <citation type="submission" date="2020-09" db="EMBL/GenBank/DDBJ databases">
        <authorList>
            <person name="Sun Q."/>
            <person name="Ohkuma M."/>
        </authorList>
    </citation>
    <scope>NUCLEOTIDE SEQUENCE</scope>
    <source>
        <strain evidence="3">JCM 3091</strain>
    </source>
</reference>
<dbReference type="InterPro" id="IPR002347">
    <property type="entry name" value="SDR_fam"/>
</dbReference>